<reference evidence="2" key="1">
    <citation type="journal article" date="2023" name="G3 (Bethesda)">
        <title>Genome assembly and association tests identify interacting loci associated with vigor, precocity, and sex in interspecific pistachio rootstocks.</title>
        <authorList>
            <person name="Palmer W."/>
            <person name="Jacygrad E."/>
            <person name="Sagayaradj S."/>
            <person name="Cavanaugh K."/>
            <person name="Han R."/>
            <person name="Bertier L."/>
            <person name="Beede B."/>
            <person name="Kafkas S."/>
            <person name="Golino D."/>
            <person name="Preece J."/>
            <person name="Michelmore R."/>
        </authorList>
    </citation>
    <scope>NUCLEOTIDE SEQUENCE [LARGE SCALE GENOMIC DNA]</scope>
</reference>
<keyword evidence="2" id="KW-1185">Reference proteome</keyword>
<name>A0ACC0YY92_9ROSI</name>
<dbReference type="EMBL" id="CM047739">
    <property type="protein sequence ID" value="KAJ0042709.1"/>
    <property type="molecule type" value="Genomic_DNA"/>
</dbReference>
<sequence length="46" mass="5518">MEEVAMFLRAGCWFCDFDQFCDFNGGDCWVFFRFEWSRLLGFCDLG</sequence>
<protein>
    <submittedName>
        <fullName evidence="1">Uncharacterized protein</fullName>
    </submittedName>
</protein>
<accession>A0ACC0YY92</accession>
<proteinExistence type="predicted"/>
<dbReference type="Proteomes" id="UP001163603">
    <property type="component" value="Chromosome 4"/>
</dbReference>
<evidence type="ECO:0000313" key="1">
    <source>
        <dbReference type="EMBL" id="KAJ0042709.1"/>
    </source>
</evidence>
<organism evidence="1 2">
    <name type="scientific">Pistacia integerrima</name>
    <dbReference type="NCBI Taxonomy" id="434235"/>
    <lineage>
        <taxon>Eukaryota</taxon>
        <taxon>Viridiplantae</taxon>
        <taxon>Streptophyta</taxon>
        <taxon>Embryophyta</taxon>
        <taxon>Tracheophyta</taxon>
        <taxon>Spermatophyta</taxon>
        <taxon>Magnoliopsida</taxon>
        <taxon>eudicotyledons</taxon>
        <taxon>Gunneridae</taxon>
        <taxon>Pentapetalae</taxon>
        <taxon>rosids</taxon>
        <taxon>malvids</taxon>
        <taxon>Sapindales</taxon>
        <taxon>Anacardiaceae</taxon>
        <taxon>Pistacia</taxon>
    </lineage>
</organism>
<comment type="caution">
    <text evidence="1">The sequence shown here is derived from an EMBL/GenBank/DDBJ whole genome shotgun (WGS) entry which is preliminary data.</text>
</comment>
<gene>
    <name evidence="1" type="ORF">Pint_17810</name>
</gene>
<evidence type="ECO:0000313" key="2">
    <source>
        <dbReference type="Proteomes" id="UP001163603"/>
    </source>
</evidence>